<evidence type="ECO:0000259" key="2">
    <source>
        <dbReference type="Pfam" id="PF00437"/>
    </source>
</evidence>
<dbReference type="Proteomes" id="UP000253204">
    <property type="component" value="Unassembled WGS sequence"/>
</dbReference>
<dbReference type="OrthoDB" id="9810761at2"/>
<dbReference type="InterPro" id="IPR050921">
    <property type="entry name" value="T4SS_GSP_E_ATPase"/>
</dbReference>
<name>A0A368UAZ1_9GAMM</name>
<dbReference type="RefSeq" id="WP_114485164.1">
    <property type="nucleotide sequence ID" value="NZ_CBCSHM010000001.1"/>
</dbReference>
<evidence type="ECO:0000256" key="1">
    <source>
        <dbReference type="ARBA" id="ARBA00006611"/>
    </source>
</evidence>
<feature type="domain" description="Bacterial type II secretion system protein E" evidence="2">
    <location>
        <begin position="118"/>
        <end position="279"/>
    </location>
</feature>
<protein>
    <recommendedName>
        <fullName evidence="2">Bacterial type II secretion system protein E domain-containing protein</fullName>
    </recommendedName>
</protein>
<sequence>MDTATPEAVLPASLRILSREAFDRVLDSLETVSDYYFATNEPIRANVQNRNRTVLPRLLDETELRQIVYILGDEASGLYDTIMSDPHPRDRSYTTWTTKTRYRVLIVRTAGHRQSRIRIVMRRLEKEPWELSKLRLPEGLLDATMNDKPGLVMVLGATGSGKTSLLSGLLRAIVSNPDGDSHLVTIEDPVEYLFNDVATERAVVSPIEIGEGCRTFEDGLRASLRMHPTHILVGEIRDAETAATCIAAARSGHKVFATMHTSSISEMFSRWSDFFPESAKRRAISDLTTVVDYAVYQTLERNEKAFGPVQESLDFSLFDRNKLVGHLEKNVHDIFNTVHDLVAEAGILHEEDWAILNPIKAEQQRLASQESLSVETEAVAQ</sequence>
<organism evidence="3 4">
    <name type="scientific">Vreelandella rituensis</name>
    <dbReference type="NCBI Taxonomy" id="2282306"/>
    <lineage>
        <taxon>Bacteria</taxon>
        <taxon>Pseudomonadati</taxon>
        <taxon>Pseudomonadota</taxon>
        <taxon>Gammaproteobacteria</taxon>
        <taxon>Oceanospirillales</taxon>
        <taxon>Halomonadaceae</taxon>
        <taxon>Vreelandella</taxon>
    </lineage>
</organism>
<dbReference type="GO" id="GO:0016887">
    <property type="term" value="F:ATP hydrolysis activity"/>
    <property type="evidence" value="ECO:0007669"/>
    <property type="project" value="InterPro"/>
</dbReference>
<dbReference type="SUPFAM" id="SSF52540">
    <property type="entry name" value="P-loop containing nucleoside triphosphate hydrolases"/>
    <property type="match status" value="1"/>
</dbReference>
<comment type="similarity">
    <text evidence="1">Belongs to the GSP E family.</text>
</comment>
<dbReference type="InterPro" id="IPR027417">
    <property type="entry name" value="P-loop_NTPase"/>
</dbReference>
<comment type="caution">
    <text evidence="3">The sequence shown here is derived from an EMBL/GenBank/DDBJ whole genome shotgun (WGS) entry which is preliminary data.</text>
</comment>
<dbReference type="Gene3D" id="3.40.50.300">
    <property type="entry name" value="P-loop containing nucleotide triphosphate hydrolases"/>
    <property type="match status" value="1"/>
</dbReference>
<dbReference type="EMBL" id="QPIJ01000001">
    <property type="protein sequence ID" value="RCV93836.1"/>
    <property type="molecule type" value="Genomic_DNA"/>
</dbReference>
<gene>
    <name evidence="3" type="ORF">DU506_01375</name>
</gene>
<evidence type="ECO:0000313" key="3">
    <source>
        <dbReference type="EMBL" id="RCV93836.1"/>
    </source>
</evidence>
<dbReference type="InterPro" id="IPR001482">
    <property type="entry name" value="T2SS/T4SS_dom"/>
</dbReference>
<reference evidence="3 4" key="1">
    <citation type="submission" date="2018-07" db="EMBL/GenBank/DDBJ databases">
        <title>Halomonas rutogse sp. nov., isolated from Lake TangqianCo on Tibetan Plateau.</title>
        <authorList>
            <person name="Lu H."/>
            <person name="Xing P."/>
            <person name="Wu Q."/>
        </authorList>
    </citation>
    <scope>NUCLEOTIDE SEQUENCE [LARGE SCALE GENOMIC DNA]</scope>
    <source>
        <strain evidence="3 4">TQ8S</strain>
    </source>
</reference>
<proteinExistence type="inferred from homology"/>
<dbReference type="PANTHER" id="PTHR30486">
    <property type="entry name" value="TWITCHING MOTILITY PROTEIN PILT"/>
    <property type="match status" value="1"/>
</dbReference>
<keyword evidence="4" id="KW-1185">Reference proteome</keyword>
<dbReference type="AlphaFoldDB" id="A0A368UAZ1"/>
<accession>A0A368UAZ1</accession>
<evidence type="ECO:0000313" key="4">
    <source>
        <dbReference type="Proteomes" id="UP000253204"/>
    </source>
</evidence>
<dbReference type="PANTHER" id="PTHR30486:SF6">
    <property type="entry name" value="TYPE IV PILUS RETRACTATION ATPASE PILT"/>
    <property type="match status" value="1"/>
</dbReference>
<dbReference type="Pfam" id="PF00437">
    <property type="entry name" value="T2SSE"/>
    <property type="match status" value="1"/>
</dbReference>